<dbReference type="InterPro" id="IPR027329">
    <property type="entry name" value="TPX2_C"/>
</dbReference>
<feature type="region of interest" description="Disordered" evidence="6">
    <location>
        <begin position="273"/>
        <end position="341"/>
    </location>
</feature>
<feature type="compositionally biased region" description="Basic and acidic residues" evidence="6">
    <location>
        <begin position="23"/>
        <end position="32"/>
    </location>
</feature>
<keyword evidence="5" id="KW-0206">Cytoskeleton</keyword>
<dbReference type="Proteomes" id="UP001293593">
    <property type="component" value="Unassembled WGS sequence"/>
</dbReference>
<evidence type="ECO:0000313" key="8">
    <source>
        <dbReference type="EMBL" id="KAK4271935.1"/>
    </source>
</evidence>
<sequence>MELTCKNARVVTPTKESYGNRSKNHECSKPRENFNPNMSRRSPGSKTLNSPVTAKSGKSFKSASKNSGVCVPQNKIRQRKFVTAKKNPKKEDNDDVVSDSIATCKCKDKYKKKCLCVAYENLRASQEEFLKKQADEENQSKLCDKSEISKTREDRPIDEDGLTINKSESPDQVGSSTMKGRRNKLMEEARKSVPEGGCGRVMHLVKAFEKLLTIPTSKDCDEKEEEDNLVDVDQKKATKWALPGLQNPPKAPETEVSSSSFCPSDLFLTSESLGLDPPISSSSSSCDDNSIRESISSSRTSNRDQRSRRNSLESSCTSGGRRRKKKQIKATGQKPFKLRTEQRGKLKEEEFIKKLQEEMTEEEKQRIPIAQGLPWTTDEPENLVKPVIKEITRPMDLKLHTDLRAIDRAEFDHQVEEKLSFIELFKMERQRQQKLEEEEEIRRLRKELIPKAQPMPYFDRPFIPKRSRKPPTIPREPKFQSPPNQHKKDQMLLIME</sequence>
<protein>
    <recommendedName>
        <fullName evidence="7">TPX2 C-terminal domain-containing protein</fullName>
    </recommendedName>
</protein>
<dbReference type="GO" id="GO:0060236">
    <property type="term" value="P:regulation of mitotic spindle organization"/>
    <property type="evidence" value="ECO:0007669"/>
    <property type="project" value="InterPro"/>
</dbReference>
<proteinExistence type="inferred from homology"/>
<evidence type="ECO:0000256" key="5">
    <source>
        <dbReference type="ARBA" id="ARBA00023212"/>
    </source>
</evidence>
<keyword evidence="9" id="KW-1185">Reference proteome</keyword>
<evidence type="ECO:0000313" key="9">
    <source>
        <dbReference type="Proteomes" id="UP001293593"/>
    </source>
</evidence>
<gene>
    <name evidence="8" type="ORF">QN277_020553</name>
</gene>
<evidence type="ECO:0000259" key="7">
    <source>
        <dbReference type="Pfam" id="PF06886"/>
    </source>
</evidence>
<name>A0AAE1JJY7_9FABA</name>
<feature type="region of interest" description="Disordered" evidence="6">
    <location>
        <begin position="240"/>
        <end position="260"/>
    </location>
</feature>
<dbReference type="PANTHER" id="PTHR14326">
    <property type="entry name" value="TARGETING PROTEIN FOR XKLP2"/>
    <property type="match status" value="1"/>
</dbReference>
<feature type="compositionally biased region" description="Basic and acidic residues" evidence="6">
    <location>
        <begin position="133"/>
        <end position="155"/>
    </location>
</feature>
<dbReference type="PANTHER" id="PTHR14326:SF58">
    <property type="entry name" value="TPX2 (TARGETING PROTEIN FOR XKLP2) PROTEIN FAMILY"/>
    <property type="match status" value="1"/>
</dbReference>
<keyword evidence="4" id="KW-0493">Microtubule</keyword>
<feature type="compositionally biased region" description="Low complexity" evidence="6">
    <location>
        <begin position="280"/>
        <end position="300"/>
    </location>
</feature>
<comment type="subcellular location">
    <subcellularLocation>
        <location evidence="1">Cytoplasm</location>
        <location evidence="1">Cytoskeleton</location>
    </subcellularLocation>
</comment>
<feature type="compositionally biased region" description="Polar residues" evidence="6">
    <location>
        <begin position="34"/>
        <end position="53"/>
    </location>
</feature>
<comment type="caution">
    <text evidence="8">The sequence shown here is derived from an EMBL/GenBank/DDBJ whole genome shotgun (WGS) entry which is preliminary data.</text>
</comment>
<evidence type="ECO:0000256" key="1">
    <source>
        <dbReference type="ARBA" id="ARBA00004245"/>
    </source>
</evidence>
<feature type="region of interest" description="Disordered" evidence="6">
    <location>
        <begin position="133"/>
        <end position="181"/>
    </location>
</feature>
<feature type="compositionally biased region" description="Low complexity" evidence="6">
    <location>
        <begin position="54"/>
        <end position="68"/>
    </location>
</feature>
<evidence type="ECO:0000256" key="4">
    <source>
        <dbReference type="ARBA" id="ARBA00022701"/>
    </source>
</evidence>
<feature type="compositionally biased region" description="Polar residues" evidence="6">
    <location>
        <begin position="164"/>
        <end position="178"/>
    </location>
</feature>
<feature type="region of interest" description="Disordered" evidence="6">
    <location>
        <begin position="1"/>
        <end position="69"/>
    </location>
</feature>
<comment type="similarity">
    <text evidence="2">Belongs to the TPX2 family.</text>
</comment>
<evidence type="ECO:0000256" key="6">
    <source>
        <dbReference type="SAM" id="MobiDB-lite"/>
    </source>
</evidence>
<dbReference type="InterPro" id="IPR009675">
    <property type="entry name" value="TPX2_fam"/>
</dbReference>
<feature type="region of interest" description="Disordered" evidence="6">
    <location>
        <begin position="455"/>
        <end position="496"/>
    </location>
</feature>
<dbReference type="GO" id="GO:0030295">
    <property type="term" value="F:protein kinase activator activity"/>
    <property type="evidence" value="ECO:0007669"/>
    <property type="project" value="TreeGrafter"/>
</dbReference>
<dbReference type="GO" id="GO:0005819">
    <property type="term" value="C:spindle"/>
    <property type="evidence" value="ECO:0007669"/>
    <property type="project" value="InterPro"/>
</dbReference>
<accession>A0AAE1JJY7</accession>
<dbReference type="GO" id="GO:0008017">
    <property type="term" value="F:microtubule binding"/>
    <property type="evidence" value="ECO:0007669"/>
    <property type="project" value="TreeGrafter"/>
</dbReference>
<organism evidence="8 9">
    <name type="scientific">Acacia crassicarpa</name>
    <name type="common">northern wattle</name>
    <dbReference type="NCBI Taxonomy" id="499986"/>
    <lineage>
        <taxon>Eukaryota</taxon>
        <taxon>Viridiplantae</taxon>
        <taxon>Streptophyta</taxon>
        <taxon>Embryophyta</taxon>
        <taxon>Tracheophyta</taxon>
        <taxon>Spermatophyta</taxon>
        <taxon>Magnoliopsida</taxon>
        <taxon>eudicotyledons</taxon>
        <taxon>Gunneridae</taxon>
        <taxon>Pentapetalae</taxon>
        <taxon>rosids</taxon>
        <taxon>fabids</taxon>
        <taxon>Fabales</taxon>
        <taxon>Fabaceae</taxon>
        <taxon>Caesalpinioideae</taxon>
        <taxon>mimosoid clade</taxon>
        <taxon>Acacieae</taxon>
        <taxon>Acacia</taxon>
    </lineage>
</organism>
<evidence type="ECO:0000256" key="2">
    <source>
        <dbReference type="ARBA" id="ARBA00005885"/>
    </source>
</evidence>
<keyword evidence="3" id="KW-0963">Cytoplasm</keyword>
<feature type="domain" description="TPX2 C-terminal" evidence="7">
    <location>
        <begin position="398"/>
        <end position="472"/>
    </location>
</feature>
<feature type="compositionally biased region" description="Basic and acidic residues" evidence="6">
    <location>
        <begin position="301"/>
        <end position="311"/>
    </location>
</feature>
<dbReference type="GO" id="GO:0090307">
    <property type="term" value="P:mitotic spindle assembly"/>
    <property type="evidence" value="ECO:0007669"/>
    <property type="project" value="TreeGrafter"/>
</dbReference>
<evidence type="ECO:0000256" key="3">
    <source>
        <dbReference type="ARBA" id="ARBA00022490"/>
    </source>
</evidence>
<dbReference type="GO" id="GO:0005880">
    <property type="term" value="C:nuclear microtubule"/>
    <property type="evidence" value="ECO:0007669"/>
    <property type="project" value="TreeGrafter"/>
</dbReference>
<dbReference type="Pfam" id="PF06886">
    <property type="entry name" value="TPX2"/>
    <property type="match status" value="1"/>
</dbReference>
<reference evidence="8" key="1">
    <citation type="submission" date="2023-10" db="EMBL/GenBank/DDBJ databases">
        <title>Chromosome-level genome of the transformable northern wattle, Acacia crassicarpa.</title>
        <authorList>
            <person name="Massaro I."/>
            <person name="Sinha N.R."/>
            <person name="Poethig S."/>
            <person name="Leichty A.R."/>
        </authorList>
    </citation>
    <scope>NUCLEOTIDE SEQUENCE</scope>
    <source>
        <strain evidence="8">Acra3RX</strain>
        <tissue evidence="8">Leaf</tissue>
    </source>
</reference>
<dbReference type="EMBL" id="JAWXYG010000005">
    <property type="protein sequence ID" value="KAK4271935.1"/>
    <property type="molecule type" value="Genomic_DNA"/>
</dbReference>
<dbReference type="AlphaFoldDB" id="A0AAE1JJY7"/>